<protein>
    <submittedName>
        <fullName evidence="1">Uncharacterized protein</fullName>
    </submittedName>
</protein>
<accession>A0A8R1UUR9</accession>
<dbReference type="AlphaFoldDB" id="A0A2A6BBC8"/>
<sequence>MQTLMIICALFSISWALECYERTYVIPGTIDIKLNKECSSAQHCVAFEGNSWDVGFFLRRGYCDEEMACEEIMRESNSLHKVCKPSSISFQLAHDKNVNVNGNLCCSGNLCNTAGLAGPEVPFKKPSLTNCPSVKNCTSFEGVVDGFAVNIARCDGWIAGVSCRNRTVPVALPNGQDVDVKGKACCCKGDRCNTGGHG</sequence>
<gene>
    <name evidence="1" type="primary">WBGene00275936</name>
</gene>
<evidence type="ECO:0000313" key="1">
    <source>
        <dbReference type="EnsemblMetazoa" id="PPA37567.1"/>
    </source>
</evidence>
<dbReference type="PANTHER" id="PTHR34721:SF3">
    <property type="entry name" value="ACTIVIN_RECP DOMAIN-CONTAINING PROTEIN-RELATED"/>
    <property type="match status" value="1"/>
</dbReference>
<keyword evidence="2" id="KW-1185">Reference proteome</keyword>
<proteinExistence type="predicted"/>
<dbReference type="EnsemblMetazoa" id="PPA37567.1">
    <property type="protein sequence ID" value="PPA37567.1"/>
    <property type="gene ID" value="WBGene00275936"/>
</dbReference>
<accession>A0A2A6BBC8</accession>
<evidence type="ECO:0000313" key="2">
    <source>
        <dbReference type="Proteomes" id="UP000005239"/>
    </source>
</evidence>
<reference evidence="2" key="1">
    <citation type="journal article" date="2008" name="Nat. Genet.">
        <title>The Pristionchus pacificus genome provides a unique perspective on nematode lifestyle and parasitism.</title>
        <authorList>
            <person name="Dieterich C."/>
            <person name="Clifton S.W."/>
            <person name="Schuster L.N."/>
            <person name="Chinwalla A."/>
            <person name="Delehaunty K."/>
            <person name="Dinkelacker I."/>
            <person name="Fulton L."/>
            <person name="Fulton R."/>
            <person name="Godfrey J."/>
            <person name="Minx P."/>
            <person name="Mitreva M."/>
            <person name="Roeseler W."/>
            <person name="Tian H."/>
            <person name="Witte H."/>
            <person name="Yang S.P."/>
            <person name="Wilson R.K."/>
            <person name="Sommer R.J."/>
        </authorList>
    </citation>
    <scope>NUCLEOTIDE SEQUENCE [LARGE SCALE GENOMIC DNA]</scope>
    <source>
        <strain evidence="2">PS312</strain>
    </source>
</reference>
<reference evidence="1" key="2">
    <citation type="submission" date="2022-06" db="UniProtKB">
        <authorList>
            <consortium name="EnsemblMetazoa"/>
        </authorList>
    </citation>
    <scope>IDENTIFICATION</scope>
    <source>
        <strain evidence="1">PS312</strain>
    </source>
</reference>
<organism evidence="1 2">
    <name type="scientific">Pristionchus pacificus</name>
    <name type="common">Parasitic nematode worm</name>
    <dbReference type="NCBI Taxonomy" id="54126"/>
    <lineage>
        <taxon>Eukaryota</taxon>
        <taxon>Metazoa</taxon>
        <taxon>Ecdysozoa</taxon>
        <taxon>Nematoda</taxon>
        <taxon>Chromadorea</taxon>
        <taxon>Rhabditida</taxon>
        <taxon>Rhabditina</taxon>
        <taxon>Diplogasteromorpha</taxon>
        <taxon>Diplogasteroidea</taxon>
        <taxon>Neodiplogasteridae</taxon>
        <taxon>Pristionchus</taxon>
    </lineage>
</organism>
<name>A0A2A6BBC8_PRIPA</name>
<dbReference type="Proteomes" id="UP000005239">
    <property type="component" value="Unassembled WGS sequence"/>
</dbReference>
<dbReference type="PANTHER" id="PTHR34721">
    <property type="entry name" value="PROTEIN CBG09734"/>
    <property type="match status" value="1"/>
</dbReference>